<dbReference type="InterPro" id="IPR000682">
    <property type="entry name" value="PCMT"/>
</dbReference>
<dbReference type="RefSeq" id="WP_173059137.1">
    <property type="nucleotide sequence ID" value="NZ_AP022853.1"/>
</dbReference>
<keyword evidence="4" id="KW-0808">Transferase</keyword>
<name>A0A6F8V688_9PROT</name>
<keyword evidence="5" id="KW-1185">Reference proteome</keyword>
<dbReference type="EMBL" id="AP022853">
    <property type="protein sequence ID" value="BCB25343.1"/>
    <property type="molecule type" value="Genomic_DNA"/>
</dbReference>
<dbReference type="GO" id="GO:0005737">
    <property type="term" value="C:cytoplasm"/>
    <property type="evidence" value="ECO:0007669"/>
    <property type="project" value="TreeGrafter"/>
</dbReference>
<dbReference type="PANTHER" id="PTHR11579">
    <property type="entry name" value="PROTEIN-L-ISOASPARTATE O-METHYLTRANSFERASE"/>
    <property type="match status" value="1"/>
</dbReference>
<dbReference type="Proteomes" id="UP000502260">
    <property type="component" value="Chromosome"/>
</dbReference>
<comment type="similarity">
    <text evidence="1">Belongs to the methyltransferase superfamily. L-isoaspartyl/D-aspartyl protein methyltransferase family.</text>
</comment>
<evidence type="ECO:0000256" key="1">
    <source>
        <dbReference type="ARBA" id="ARBA00005369"/>
    </source>
</evidence>
<keyword evidence="4" id="KW-0489">Methyltransferase</keyword>
<gene>
    <name evidence="4" type="primary">pcm_1</name>
    <name evidence="4" type="ORF">SKTS_02290</name>
</gene>
<evidence type="ECO:0000313" key="5">
    <source>
        <dbReference type="Proteomes" id="UP000502260"/>
    </source>
</evidence>
<sequence length="217" mass="24246">MDFAQARFNMVEQQIRPWNVLDQHVLDMLLDMRREDFVPAAYRNLAFVDMEIPLGHGEVMLTPKLEARIIQELNIKKTDKVLEVGTGSGYMTAMLAREAHHVYSVEIVPEFKEQAAEKLHAHGVHNVTLEEGDAAQGWDRHGKYDVIVLSGSVPVLPEAFFASLNPGGRMFAIVGDAPVMEGKQITCLGDGACRTTILFETCVPPLRNALQPQRFSF</sequence>
<organism evidence="4 5">
    <name type="scientific">Sulfurimicrobium lacus</name>
    <dbReference type="NCBI Taxonomy" id="2715678"/>
    <lineage>
        <taxon>Bacteria</taxon>
        <taxon>Pseudomonadati</taxon>
        <taxon>Pseudomonadota</taxon>
        <taxon>Betaproteobacteria</taxon>
        <taxon>Nitrosomonadales</taxon>
        <taxon>Sulfuricellaceae</taxon>
        <taxon>Sulfurimicrobium</taxon>
    </lineage>
</organism>
<evidence type="ECO:0000256" key="3">
    <source>
        <dbReference type="ARBA" id="ARBA00030757"/>
    </source>
</evidence>
<dbReference type="InterPro" id="IPR029063">
    <property type="entry name" value="SAM-dependent_MTases_sf"/>
</dbReference>
<dbReference type="Pfam" id="PF01135">
    <property type="entry name" value="PCMT"/>
    <property type="match status" value="1"/>
</dbReference>
<evidence type="ECO:0000313" key="4">
    <source>
        <dbReference type="EMBL" id="BCB25343.1"/>
    </source>
</evidence>
<dbReference type="GO" id="GO:0032259">
    <property type="term" value="P:methylation"/>
    <property type="evidence" value="ECO:0007669"/>
    <property type="project" value="UniProtKB-KW"/>
</dbReference>
<dbReference type="SUPFAM" id="SSF53335">
    <property type="entry name" value="S-adenosyl-L-methionine-dependent methyltransferases"/>
    <property type="match status" value="1"/>
</dbReference>
<dbReference type="AlphaFoldDB" id="A0A6F8V688"/>
<evidence type="ECO:0000256" key="2">
    <source>
        <dbReference type="ARBA" id="ARBA00013346"/>
    </source>
</evidence>
<reference evidence="5" key="1">
    <citation type="submission" date="2020-03" db="EMBL/GenBank/DDBJ databases">
        <title>Complete genome sequence of sulfur-oxidizing bacterium skT11.</title>
        <authorList>
            <person name="Kanda M."/>
            <person name="Kojima H."/>
            <person name="Fukui M."/>
        </authorList>
    </citation>
    <scope>NUCLEOTIDE SEQUENCE [LARGE SCALE GENOMIC DNA]</scope>
    <source>
        <strain evidence="5">skT11</strain>
    </source>
</reference>
<dbReference type="CDD" id="cd02440">
    <property type="entry name" value="AdoMet_MTases"/>
    <property type="match status" value="1"/>
</dbReference>
<dbReference type="GO" id="GO:0004719">
    <property type="term" value="F:protein-L-isoaspartate (D-aspartate) O-methyltransferase activity"/>
    <property type="evidence" value="ECO:0007669"/>
    <property type="project" value="InterPro"/>
</dbReference>
<protein>
    <recommendedName>
        <fullName evidence="2">Protein-L-isoaspartate O-methyltransferase</fullName>
    </recommendedName>
    <alternativeName>
        <fullName evidence="3">Protein L-isoaspartyl methyltransferase</fullName>
    </alternativeName>
</protein>
<dbReference type="PANTHER" id="PTHR11579:SF18">
    <property type="entry name" value="PROTEIN-L-ISOASPARTATE O-METHYLTRANSFERASE"/>
    <property type="match status" value="1"/>
</dbReference>
<dbReference type="KEGG" id="slac:SKTS_02290"/>
<proteinExistence type="inferred from homology"/>
<dbReference type="Gene3D" id="3.40.50.150">
    <property type="entry name" value="Vaccinia Virus protein VP39"/>
    <property type="match status" value="1"/>
</dbReference>
<accession>A0A6F8V688</accession>